<dbReference type="GO" id="GO:0019941">
    <property type="term" value="P:modification-dependent protein catabolic process"/>
    <property type="evidence" value="ECO:0007669"/>
    <property type="project" value="InterPro"/>
</dbReference>
<feature type="compositionally biased region" description="Basic and acidic residues" evidence="5">
    <location>
        <begin position="1"/>
        <end position="14"/>
    </location>
</feature>
<dbReference type="InterPro" id="IPR008515">
    <property type="entry name" value="Ubiquitin-like_Pup"/>
</dbReference>
<comment type="caution">
    <text evidence="6">The sequence shown here is derived from an EMBL/GenBank/DDBJ whole genome shotgun (WGS) entry which is preliminary data.</text>
</comment>
<protein>
    <recommendedName>
        <fullName evidence="3">Prokaryotic ubiquitin-like protein Pup</fullName>
    </recommendedName>
    <alternativeName>
        <fullName evidence="4">Bacterial ubiquitin-like modifier</fullName>
    </alternativeName>
</protein>
<evidence type="ECO:0000313" key="7">
    <source>
        <dbReference type="Proteomes" id="UP000185628"/>
    </source>
</evidence>
<dbReference type="Pfam" id="PF05639">
    <property type="entry name" value="Pup"/>
    <property type="match status" value="1"/>
</dbReference>
<dbReference type="RefSeq" id="WP_073717278.1">
    <property type="nucleotide sequence ID" value="NZ_MQVR01000073.1"/>
</dbReference>
<keyword evidence="7" id="KW-1185">Reference proteome</keyword>
<proteinExistence type="inferred from homology"/>
<dbReference type="NCBIfam" id="TIGR03687">
    <property type="entry name" value="pupylate_cterm"/>
    <property type="match status" value="1"/>
</dbReference>
<evidence type="ECO:0000256" key="3">
    <source>
        <dbReference type="ARBA" id="ARBA00016748"/>
    </source>
</evidence>
<name>A0A1Q5Q070_9ACTO</name>
<sequence length="61" mass="6493">MANRIHKDVTHEETSDPIEPPTPAGPNPAAQGLDQVLADIDDVLEVNALTFVQGFVQKGGQ</sequence>
<dbReference type="STRING" id="208480.SAMN02910418_00709"/>
<feature type="region of interest" description="Disordered" evidence="5">
    <location>
        <begin position="1"/>
        <end position="32"/>
    </location>
</feature>
<organism evidence="6 7">
    <name type="scientific">Bowdeniella nasicola</name>
    <dbReference type="NCBI Taxonomy" id="208480"/>
    <lineage>
        <taxon>Bacteria</taxon>
        <taxon>Bacillati</taxon>
        <taxon>Actinomycetota</taxon>
        <taxon>Actinomycetes</taxon>
        <taxon>Actinomycetales</taxon>
        <taxon>Actinomycetaceae</taxon>
        <taxon>Bowdeniella</taxon>
    </lineage>
</organism>
<evidence type="ECO:0000256" key="5">
    <source>
        <dbReference type="SAM" id="MobiDB-lite"/>
    </source>
</evidence>
<evidence type="ECO:0000313" key="6">
    <source>
        <dbReference type="EMBL" id="OKL53268.1"/>
    </source>
</evidence>
<evidence type="ECO:0000256" key="2">
    <source>
        <dbReference type="ARBA" id="ARBA00010616"/>
    </source>
</evidence>
<gene>
    <name evidence="6" type="ORF">BSZ39_10460</name>
</gene>
<dbReference type="Proteomes" id="UP000185628">
    <property type="component" value="Unassembled WGS sequence"/>
</dbReference>
<comment type="pathway">
    <text evidence="1">Protein degradation; proteasomal Pup-dependent pathway.</text>
</comment>
<comment type="similarity">
    <text evidence="2">Belongs to the prokaryotic ubiquitin-like protein family.</text>
</comment>
<dbReference type="OrthoDB" id="3254977at2"/>
<dbReference type="EMBL" id="MQVR01000073">
    <property type="protein sequence ID" value="OKL53268.1"/>
    <property type="molecule type" value="Genomic_DNA"/>
</dbReference>
<dbReference type="UniPathway" id="UPA00997"/>
<dbReference type="GO" id="GO:0070628">
    <property type="term" value="F:proteasome binding"/>
    <property type="evidence" value="ECO:0007669"/>
    <property type="project" value="InterPro"/>
</dbReference>
<dbReference type="GO" id="GO:0031386">
    <property type="term" value="F:protein tag activity"/>
    <property type="evidence" value="ECO:0007669"/>
    <property type="project" value="InterPro"/>
</dbReference>
<dbReference type="GO" id="GO:0010498">
    <property type="term" value="P:proteasomal protein catabolic process"/>
    <property type="evidence" value="ECO:0007669"/>
    <property type="project" value="InterPro"/>
</dbReference>
<dbReference type="GO" id="GO:0070490">
    <property type="term" value="P:protein pupylation"/>
    <property type="evidence" value="ECO:0007669"/>
    <property type="project" value="InterPro"/>
</dbReference>
<evidence type="ECO:0000256" key="4">
    <source>
        <dbReference type="ARBA" id="ARBA00032321"/>
    </source>
</evidence>
<evidence type="ECO:0000256" key="1">
    <source>
        <dbReference type="ARBA" id="ARBA00004707"/>
    </source>
</evidence>
<accession>A0A1Q5Q070</accession>
<reference evidence="7" key="1">
    <citation type="submission" date="2016-12" db="EMBL/GenBank/DDBJ databases">
        <authorList>
            <person name="Meng X."/>
        </authorList>
    </citation>
    <scope>NUCLEOTIDE SEQUENCE [LARGE SCALE GENOMIC DNA]</scope>
    <source>
        <strain evidence="7">DSM 19116</strain>
    </source>
</reference>
<dbReference type="AlphaFoldDB" id="A0A1Q5Q070"/>